<gene>
    <name evidence="9 11" type="primary">trpA</name>
    <name evidence="11" type="ORF">Cocul_01493</name>
</gene>
<keyword evidence="6 9" id="KW-0057">Aromatic amino acid biosynthesis</keyword>
<evidence type="ECO:0000256" key="1">
    <source>
        <dbReference type="ARBA" id="ARBA00003365"/>
    </source>
</evidence>
<dbReference type="PROSITE" id="PS00167">
    <property type="entry name" value="TRP_SYNTHASE_ALPHA"/>
    <property type="match status" value="1"/>
</dbReference>
<evidence type="ECO:0000256" key="5">
    <source>
        <dbReference type="ARBA" id="ARBA00022822"/>
    </source>
</evidence>
<proteinExistence type="inferred from homology"/>
<dbReference type="HAMAP" id="MF_00131">
    <property type="entry name" value="Trp_synth_alpha"/>
    <property type="match status" value="1"/>
</dbReference>
<dbReference type="FunFam" id="3.20.20.70:FF:000037">
    <property type="entry name" value="Tryptophan synthase alpha chain"/>
    <property type="match status" value="1"/>
</dbReference>
<dbReference type="InterPro" id="IPR011060">
    <property type="entry name" value="RibuloseP-bd_barrel"/>
</dbReference>
<organism evidence="11 12">
    <name type="scientific">Corynebacterium oculi</name>
    <dbReference type="NCBI Taxonomy" id="1544416"/>
    <lineage>
        <taxon>Bacteria</taxon>
        <taxon>Bacillati</taxon>
        <taxon>Actinomycetota</taxon>
        <taxon>Actinomycetes</taxon>
        <taxon>Mycobacteriales</taxon>
        <taxon>Corynebacteriaceae</taxon>
        <taxon>Corynebacterium</taxon>
    </lineage>
</organism>
<feature type="active site" description="Proton acceptor" evidence="9">
    <location>
        <position position="58"/>
    </location>
</feature>
<dbReference type="SUPFAM" id="SSF51366">
    <property type="entry name" value="Ribulose-phoshate binding barrel"/>
    <property type="match status" value="1"/>
</dbReference>
<dbReference type="NCBIfam" id="TIGR00262">
    <property type="entry name" value="trpA"/>
    <property type="match status" value="1"/>
</dbReference>
<reference evidence="11 12" key="1">
    <citation type="submission" date="2015-10" db="EMBL/GenBank/DDBJ databases">
        <title>Corynebacteirum lowii and Corynebacterium oculi species nova, derived from human clinical disease and and emended description of Corynebacterium mastiditis.</title>
        <authorList>
            <person name="Bernard K."/>
            <person name="Pacheco A.L."/>
            <person name="Mcdougall C."/>
            <person name="Burtx T."/>
            <person name="Weibe D."/>
            <person name="Tyler S."/>
            <person name="Olson A.B."/>
            <person name="Cnockaert M."/>
            <person name="Eguchi H."/>
            <person name="Kuwahara T."/>
            <person name="Nakayama-Imaohji H."/>
            <person name="Boudewijins M."/>
            <person name="Van Hoecke F."/>
            <person name="Bernier A.-M."/>
            <person name="Vandamme P."/>
        </authorList>
    </citation>
    <scope>NUCLEOTIDE SEQUENCE [LARGE SCALE GENOMIC DNA]</scope>
    <source>
        <strain evidence="11 12">NML 130210</strain>
    </source>
</reference>
<dbReference type="PATRIC" id="fig|1544416.3.peg.1497"/>
<evidence type="ECO:0000256" key="4">
    <source>
        <dbReference type="ARBA" id="ARBA00022605"/>
    </source>
</evidence>
<feature type="active site" description="Proton acceptor" evidence="9">
    <location>
        <position position="47"/>
    </location>
</feature>
<dbReference type="STRING" id="1544416.Cocul_01493"/>
<name>A0A0N8VZS1_9CORY</name>
<dbReference type="GO" id="GO:0004834">
    <property type="term" value="F:tryptophan synthase activity"/>
    <property type="evidence" value="ECO:0007669"/>
    <property type="project" value="UniProtKB-UniRule"/>
</dbReference>
<comment type="pathway">
    <text evidence="2 9">Amino-acid biosynthesis; L-tryptophan biosynthesis; L-tryptophan from chorismate: step 5/5.</text>
</comment>
<comment type="catalytic activity">
    <reaction evidence="8 9">
        <text>(1S,2R)-1-C-(indol-3-yl)glycerol 3-phosphate + L-serine = D-glyceraldehyde 3-phosphate + L-tryptophan + H2O</text>
        <dbReference type="Rhea" id="RHEA:10532"/>
        <dbReference type="ChEBI" id="CHEBI:15377"/>
        <dbReference type="ChEBI" id="CHEBI:33384"/>
        <dbReference type="ChEBI" id="CHEBI:57912"/>
        <dbReference type="ChEBI" id="CHEBI:58866"/>
        <dbReference type="ChEBI" id="CHEBI:59776"/>
        <dbReference type="EC" id="4.2.1.20"/>
    </reaction>
</comment>
<evidence type="ECO:0000313" key="12">
    <source>
        <dbReference type="Proteomes" id="UP000050517"/>
    </source>
</evidence>
<keyword evidence="4 9" id="KW-0028">Amino-acid biosynthesis</keyword>
<dbReference type="GO" id="GO:0005829">
    <property type="term" value="C:cytosol"/>
    <property type="evidence" value="ECO:0007669"/>
    <property type="project" value="TreeGrafter"/>
</dbReference>
<comment type="subunit">
    <text evidence="3 9">Tetramer of two alpha and two beta chains.</text>
</comment>
<evidence type="ECO:0000256" key="10">
    <source>
        <dbReference type="RuleBase" id="RU003662"/>
    </source>
</evidence>
<comment type="function">
    <text evidence="1 9">The alpha subunit is responsible for the aldol cleavage of indoleglycerol phosphate to indole and glyceraldehyde 3-phosphate.</text>
</comment>
<dbReference type="InterPro" id="IPR013785">
    <property type="entry name" value="Aldolase_TIM"/>
</dbReference>
<accession>A0A0N8VZS1</accession>
<dbReference type="EMBL" id="LKST01000002">
    <property type="protein sequence ID" value="KQB84682.1"/>
    <property type="molecule type" value="Genomic_DNA"/>
</dbReference>
<dbReference type="EC" id="4.2.1.20" evidence="9"/>
<sequence>MSRFTTLFSRLHNEGAFVPFLMLGDPSPEDSLAIVRTLVAAGADALELGVPFSDPVADGPTIQASHVRALAGGVGLADALALIRTIREEFPRLPLGILVYGNVPFSRGLDTFYQEFAEAGADAILLPDIPVREGAPFIAAAERAGVDPVFIAPAGASEKVLESVAACSKGYIYAVSRDGVTGTEKQSETTGLKEAVGHVARFGGAPILLGFGISRPEHVRAAIQAGAAGAITGSAITRIVERHCVPDLSRTPRPEHPGHSEHDLPAFRVGDMEALRAELGEYVREMKKATL</sequence>
<dbReference type="CDD" id="cd04724">
    <property type="entry name" value="Tryptophan_synthase_alpha"/>
    <property type="match status" value="1"/>
</dbReference>
<evidence type="ECO:0000256" key="6">
    <source>
        <dbReference type="ARBA" id="ARBA00023141"/>
    </source>
</evidence>
<evidence type="ECO:0000256" key="3">
    <source>
        <dbReference type="ARBA" id="ARBA00011270"/>
    </source>
</evidence>
<protein>
    <recommendedName>
        <fullName evidence="9">Tryptophan synthase alpha chain</fullName>
        <ecNumber evidence="9">4.2.1.20</ecNumber>
    </recommendedName>
</protein>
<dbReference type="UniPathway" id="UPA00035">
    <property type="reaction ID" value="UER00044"/>
</dbReference>
<keyword evidence="7 9" id="KW-0456">Lyase</keyword>
<dbReference type="PANTHER" id="PTHR43406">
    <property type="entry name" value="TRYPTOPHAN SYNTHASE, ALPHA CHAIN"/>
    <property type="match status" value="1"/>
</dbReference>
<dbReference type="AlphaFoldDB" id="A0A0N8VZS1"/>
<comment type="caution">
    <text evidence="11">The sequence shown here is derived from an EMBL/GenBank/DDBJ whole genome shotgun (WGS) entry which is preliminary data.</text>
</comment>
<dbReference type="PANTHER" id="PTHR43406:SF1">
    <property type="entry name" value="TRYPTOPHAN SYNTHASE ALPHA CHAIN, CHLOROPLASTIC"/>
    <property type="match status" value="1"/>
</dbReference>
<keyword evidence="12" id="KW-1185">Reference proteome</keyword>
<dbReference type="InterPro" id="IPR002028">
    <property type="entry name" value="Trp_synthase_suA"/>
</dbReference>
<evidence type="ECO:0000313" key="11">
    <source>
        <dbReference type="EMBL" id="KQB84682.1"/>
    </source>
</evidence>
<dbReference type="Gene3D" id="3.20.20.70">
    <property type="entry name" value="Aldolase class I"/>
    <property type="match status" value="1"/>
</dbReference>
<evidence type="ECO:0000256" key="7">
    <source>
        <dbReference type="ARBA" id="ARBA00023239"/>
    </source>
</evidence>
<evidence type="ECO:0000256" key="9">
    <source>
        <dbReference type="HAMAP-Rule" id="MF_00131"/>
    </source>
</evidence>
<comment type="similarity">
    <text evidence="9 10">Belongs to the TrpA family.</text>
</comment>
<dbReference type="RefSeq" id="WP_055122572.1">
    <property type="nucleotide sequence ID" value="NZ_LKST01000002.1"/>
</dbReference>
<dbReference type="Proteomes" id="UP000050517">
    <property type="component" value="Unassembled WGS sequence"/>
</dbReference>
<evidence type="ECO:0000256" key="2">
    <source>
        <dbReference type="ARBA" id="ARBA00004733"/>
    </source>
</evidence>
<evidence type="ECO:0000256" key="8">
    <source>
        <dbReference type="ARBA" id="ARBA00049047"/>
    </source>
</evidence>
<dbReference type="Pfam" id="PF00290">
    <property type="entry name" value="Trp_syntA"/>
    <property type="match status" value="1"/>
</dbReference>
<dbReference type="OrthoDB" id="9804578at2"/>
<dbReference type="InterPro" id="IPR018204">
    <property type="entry name" value="Trp_synthase_alpha_AS"/>
</dbReference>
<keyword evidence="5 9" id="KW-0822">Tryptophan biosynthesis</keyword>